<evidence type="ECO:0000256" key="5">
    <source>
        <dbReference type="ARBA" id="ARBA00022989"/>
    </source>
</evidence>
<comment type="caution">
    <text evidence="10">The sequence shown here is derived from an EMBL/GenBank/DDBJ whole genome shotgun (WGS) entry which is preliminary data.</text>
</comment>
<dbReference type="FunFam" id="1.20.1250.20:FF:000436">
    <property type="entry name" value="MFS transporter, putative"/>
    <property type="match status" value="1"/>
</dbReference>
<protein>
    <submittedName>
        <fullName evidence="10">Putative transporter</fullName>
    </submittedName>
</protein>
<name>A0A8H8S539_9HELO</name>
<comment type="subcellular location">
    <subcellularLocation>
        <location evidence="1">Endomembrane system</location>
        <topology evidence="1">Multi-pass membrane protein</topology>
    </subcellularLocation>
</comment>
<dbReference type="EMBL" id="QGMI01000112">
    <property type="protein sequence ID" value="TVY47054.1"/>
    <property type="molecule type" value="Genomic_DNA"/>
</dbReference>
<dbReference type="OrthoDB" id="6770063at2759"/>
<dbReference type="InterPro" id="IPR036259">
    <property type="entry name" value="MFS_trans_sf"/>
</dbReference>
<evidence type="ECO:0000256" key="6">
    <source>
        <dbReference type="ARBA" id="ARBA00023136"/>
    </source>
</evidence>
<gene>
    <name evidence="10" type="ORF">LOCC1_G002973</name>
</gene>
<comment type="similarity">
    <text evidence="2">Belongs to the major facilitator superfamily.</text>
</comment>
<dbReference type="FunFam" id="1.20.1720.10:FF:000013">
    <property type="entry name" value="Related to multidrug resistance proteins"/>
    <property type="match status" value="1"/>
</dbReference>
<evidence type="ECO:0000256" key="8">
    <source>
        <dbReference type="SAM" id="Phobius"/>
    </source>
</evidence>
<dbReference type="InterPro" id="IPR020846">
    <property type="entry name" value="MFS_dom"/>
</dbReference>
<evidence type="ECO:0000256" key="1">
    <source>
        <dbReference type="ARBA" id="ARBA00004127"/>
    </source>
</evidence>
<feature type="region of interest" description="Disordered" evidence="7">
    <location>
        <begin position="514"/>
        <end position="556"/>
    </location>
</feature>
<dbReference type="GO" id="GO:0012505">
    <property type="term" value="C:endomembrane system"/>
    <property type="evidence" value="ECO:0007669"/>
    <property type="project" value="UniProtKB-SubCell"/>
</dbReference>
<feature type="transmembrane region" description="Helical" evidence="8">
    <location>
        <begin position="348"/>
        <end position="367"/>
    </location>
</feature>
<dbReference type="GO" id="GO:0005886">
    <property type="term" value="C:plasma membrane"/>
    <property type="evidence" value="ECO:0007669"/>
    <property type="project" value="TreeGrafter"/>
</dbReference>
<dbReference type="Gene3D" id="1.20.1250.20">
    <property type="entry name" value="MFS general substrate transporter like domains"/>
    <property type="match status" value="1"/>
</dbReference>
<feature type="transmembrane region" description="Helical" evidence="8">
    <location>
        <begin position="418"/>
        <end position="436"/>
    </location>
</feature>
<dbReference type="SUPFAM" id="SSF103473">
    <property type="entry name" value="MFS general substrate transporter"/>
    <property type="match status" value="1"/>
</dbReference>
<dbReference type="GO" id="GO:0046943">
    <property type="term" value="F:carboxylic acid transmembrane transporter activity"/>
    <property type="evidence" value="ECO:0007669"/>
    <property type="project" value="UniProtKB-ARBA"/>
</dbReference>
<feature type="transmembrane region" description="Helical" evidence="8">
    <location>
        <begin position="275"/>
        <end position="295"/>
    </location>
</feature>
<dbReference type="Gene3D" id="1.20.1720.10">
    <property type="entry name" value="Multidrug resistance protein D"/>
    <property type="match status" value="1"/>
</dbReference>
<dbReference type="AlphaFoldDB" id="A0A8H8S539"/>
<feature type="transmembrane region" description="Helical" evidence="8">
    <location>
        <begin position="486"/>
        <end position="505"/>
    </location>
</feature>
<feature type="transmembrane region" description="Helical" evidence="8">
    <location>
        <begin position="315"/>
        <end position="336"/>
    </location>
</feature>
<keyword evidence="11" id="KW-1185">Reference proteome</keyword>
<feature type="compositionally biased region" description="Basic and acidic residues" evidence="7">
    <location>
        <begin position="545"/>
        <end position="556"/>
    </location>
</feature>
<dbReference type="Proteomes" id="UP000443090">
    <property type="component" value="Unassembled WGS sequence"/>
</dbReference>
<evidence type="ECO:0000256" key="2">
    <source>
        <dbReference type="ARBA" id="ARBA00008335"/>
    </source>
</evidence>
<evidence type="ECO:0000313" key="10">
    <source>
        <dbReference type="EMBL" id="TVY47054.1"/>
    </source>
</evidence>
<feature type="transmembrane region" description="Helical" evidence="8">
    <location>
        <begin position="20"/>
        <end position="44"/>
    </location>
</feature>
<keyword evidence="6 8" id="KW-0472">Membrane</keyword>
<keyword evidence="4 8" id="KW-0812">Transmembrane</keyword>
<dbReference type="FunFam" id="1.20.1250.20:FF:000196">
    <property type="entry name" value="MFS toxin efflux pump (AflT)"/>
    <property type="match status" value="1"/>
</dbReference>
<reference evidence="10 11" key="1">
    <citation type="submission" date="2018-05" db="EMBL/GenBank/DDBJ databases">
        <title>Genome sequencing and assembly of the regulated plant pathogen Lachnellula willkommii and related sister species for the development of diagnostic species identification markers.</title>
        <authorList>
            <person name="Giroux E."/>
            <person name="Bilodeau G."/>
        </authorList>
    </citation>
    <scope>NUCLEOTIDE SEQUENCE [LARGE SCALE GENOMIC DNA]</scope>
    <source>
        <strain evidence="10 11">CBS 160.35</strain>
    </source>
</reference>
<evidence type="ECO:0000259" key="9">
    <source>
        <dbReference type="PROSITE" id="PS50850"/>
    </source>
</evidence>
<feature type="transmembrane region" description="Helical" evidence="8">
    <location>
        <begin position="56"/>
        <end position="74"/>
    </location>
</feature>
<dbReference type="Pfam" id="PF07690">
    <property type="entry name" value="MFS_1"/>
    <property type="match status" value="1"/>
</dbReference>
<dbReference type="PANTHER" id="PTHR23501:SF78">
    <property type="entry name" value="MAJOR FACILITATOR SUPERFAMILY (MFS) PROFILE DOMAIN-CONTAINING PROTEIN-RELATED"/>
    <property type="match status" value="1"/>
</dbReference>
<feature type="domain" description="Major facilitator superfamily (MFS) profile" evidence="9">
    <location>
        <begin position="22"/>
        <end position="475"/>
    </location>
</feature>
<evidence type="ECO:0000256" key="4">
    <source>
        <dbReference type="ARBA" id="ARBA00022692"/>
    </source>
</evidence>
<feature type="transmembrane region" description="Helical" evidence="8">
    <location>
        <begin position="243"/>
        <end position="263"/>
    </location>
</feature>
<keyword evidence="3" id="KW-0813">Transport</keyword>
<organism evidence="10 11">
    <name type="scientific">Lachnellula occidentalis</name>
    <dbReference type="NCBI Taxonomy" id="215460"/>
    <lineage>
        <taxon>Eukaryota</taxon>
        <taxon>Fungi</taxon>
        <taxon>Dikarya</taxon>
        <taxon>Ascomycota</taxon>
        <taxon>Pezizomycotina</taxon>
        <taxon>Leotiomycetes</taxon>
        <taxon>Helotiales</taxon>
        <taxon>Lachnaceae</taxon>
        <taxon>Lachnellula</taxon>
    </lineage>
</organism>
<feature type="transmembrane region" description="Helical" evidence="8">
    <location>
        <begin position="176"/>
        <end position="195"/>
    </location>
</feature>
<dbReference type="InterPro" id="IPR011701">
    <property type="entry name" value="MFS"/>
</dbReference>
<feature type="transmembrane region" description="Helical" evidence="8">
    <location>
        <begin position="112"/>
        <end position="133"/>
    </location>
</feature>
<keyword evidence="5 8" id="KW-1133">Transmembrane helix</keyword>
<dbReference type="PANTHER" id="PTHR23501">
    <property type="entry name" value="MAJOR FACILITATOR SUPERFAMILY"/>
    <property type="match status" value="1"/>
</dbReference>
<feature type="transmembrane region" description="Helical" evidence="8">
    <location>
        <begin position="145"/>
        <end position="164"/>
    </location>
</feature>
<evidence type="ECO:0000256" key="3">
    <source>
        <dbReference type="ARBA" id="ARBA00022448"/>
    </source>
</evidence>
<accession>A0A8H8S539</accession>
<dbReference type="PROSITE" id="PS50850">
    <property type="entry name" value="MFS"/>
    <property type="match status" value="1"/>
</dbReference>
<evidence type="ECO:0000313" key="11">
    <source>
        <dbReference type="Proteomes" id="UP000443090"/>
    </source>
</evidence>
<feature type="transmembrane region" description="Helical" evidence="8">
    <location>
        <begin position="216"/>
        <end position="237"/>
    </location>
</feature>
<evidence type="ECO:0000256" key="7">
    <source>
        <dbReference type="SAM" id="MobiDB-lite"/>
    </source>
</evidence>
<sequence length="556" mass="59653">MSANELVRIDTNILPKAKLVVVFCGLAFALLICFIDQNSIGIALPTIGKDLNCATTIAWAGTSSLIANTVFQVLYGRLSDIIGRKVVFLSAVGCLALGDILCSFAKTGPQLYAFRGISGVGNGGITALTMMIVSDIVTLENRGKYQGILGSCVGLGNAIGPFMAGGFVEKSTWRGLFWVICPMAVLSGGMVALTLPPSKVHGDMKAKVKSIDYYGIASSSAAILLLLIPISGGGTYFEWSSPMVISMLTLGSISMVIFIIVEWKVAVMPMMPLHLFQNPAVCAIMVQNFLFGIVYYSHLYYLPIYYQNVRQFSPILSAALTLPFVAAQSTMSILTGQYVSRMKRYGEIIWGGYALWTLGAGLILLLNRTTPRWQVIIFLLLEGSGVGGVFQPTLVAAQAHSAKRDRAVVIGVRNFSRSLGGAVGLAISSLLFSSVLKASLNSVSTSLPAGYKSGLLAAILKIPDVTNLTLVQKNEVLDAYMDASRAVFILWVPLMGVCLALCVFIKDKGLQRAEEKQQTPELTASENGGNGESDLEMQAPPTDINDEKVKNEIKVK</sequence>
<proteinExistence type="inferred from homology"/>
<dbReference type="PRINTS" id="PR01036">
    <property type="entry name" value="TCRTETB"/>
</dbReference>